<feature type="domain" description="Isochorismatase-like" evidence="2">
    <location>
        <begin position="15"/>
        <end position="166"/>
    </location>
</feature>
<reference evidence="3" key="3">
    <citation type="submission" date="2020-01" db="EMBL/GenBank/DDBJ databases">
        <authorList>
            <person name="Korhonen P.K.K."/>
            <person name="Guangxu M.G."/>
            <person name="Wang T.W."/>
            <person name="Stroehlein A.J.S."/>
            <person name="Young N.D."/>
            <person name="Ang C.-S.A."/>
            <person name="Fernando D.W.F."/>
            <person name="Lu H.L."/>
            <person name="Taylor S.T."/>
            <person name="Ehtesham M.E.M."/>
            <person name="Najaraj S.H.N."/>
            <person name="Harsha G.H.G."/>
            <person name="Madugundu A.M."/>
            <person name="Renuse S.R."/>
            <person name="Holt D.H."/>
            <person name="Pandey A.P."/>
            <person name="Papenfuss A.P."/>
            <person name="Gasser R.B.G."/>
            <person name="Fischer K.F."/>
        </authorList>
    </citation>
    <scope>NUCLEOTIDE SEQUENCE</scope>
    <source>
        <strain evidence="3">SSS_KF_BRIS2020</strain>
    </source>
</reference>
<dbReference type="PANTHER" id="PTHR14119:SF3">
    <property type="entry name" value="ISOCHORISMATASE DOMAIN-CONTAINING PROTEIN 2"/>
    <property type="match status" value="1"/>
</dbReference>
<protein>
    <submittedName>
        <fullName evidence="3 4">Isochorismatase domain-containing protein 2</fullName>
    </submittedName>
</protein>
<evidence type="ECO:0000313" key="7">
    <source>
        <dbReference type="Proteomes" id="UP000616769"/>
    </source>
</evidence>
<proteinExistence type="inferred from homology"/>
<dbReference type="EMBL" id="WVUK01000060">
    <property type="protein sequence ID" value="KAF7491391.1"/>
    <property type="molecule type" value="Genomic_DNA"/>
</dbReference>
<dbReference type="Pfam" id="PF00857">
    <property type="entry name" value="Isochorismatase"/>
    <property type="match status" value="1"/>
</dbReference>
<reference evidence="6" key="2">
    <citation type="journal article" date="2020" name="PLoS Negl. Trop. Dis.">
        <title>High-quality nuclear genome for Sarcoptes scabiei-A critical resource for a neglected parasite.</title>
        <authorList>
            <person name="Korhonen P.K."/>
            <person name="Gasser R.B."/>
            <person name="Ma G."/>
            <person name="Wang T."/>
            <person name="Stroehlein A.J."/>
            <person name="Young N.D."/>
            <person name="Ang C.S."/>
            <person name="Fernando D.D."/>
            <person name="Lu H.C."/>
            <person name="Taylor S."/>
            <person name="Reynolds S.L."/>
            <person name="Mofiz E."/>
            <person name="Najaraj S.H."/>
            <person name="Gowda H."/>
            <person name="Madugundu A."/>
            <person name="Renuse S."/>
            <person name="Holt D."/>
            <person name="Pandey A."/>
            <person name="Papenfuss A.T."/>
            <person name="Fischer K."/>
        </authorList>
    </citation>
    <scope>NUCLEOTIDE SEQUENCE [LARGE SCALE GENOMIC DNA]</scope>
</reference>
<evidence type="ECO:0000313" key="3">
    <source>
        <dbReference type="EMBL" id="KAF7491391.1"/>
    </source>
</evidence>
<comment type="similarity">
    <text evidence="1">Belongs to the isochorismatase family.</text>
</comment>
<reference evidence="5" key="4">
    <citation type="submission" date="2022-06" db="UniProtKB">
        <authorList>
            <consortium name="EnsemblMetazoa"/>
        </authorList>
    </citation>
    <scope>IDENTIFICATION</scope>
</reference>
<evidence type="ECO:0000256" key="1">
    <source>
        <dbReference type="ARBA" id="ARBA00006336"/>
    </source>
</evidence>
<evidence type="ECO:0000259" key="2">
    <source>
        <dbReference type="Pfam" id="PF00857"/>
    </source>
</evidence>
<dbReference type="EnsemblMetazoa" id="SSS_6137s_mrna">
    <property type="protein sequence ID" value="KAF7491391.1"/>
    <property type="gene ID" value="SSS_6137"/>
</dbReference>
<evidence type="ECO:0000313" key="5">
    <source>
        <dbReference type="EnsemblMetazoa" id="KAF7491391.1"/>
    </source>
</evidence>
<reference evidence="4 7" key="1">
    <citation type="journal article" date="2015" name="Parasit. Vectors">
        <title>Draft genome of the scabies mite.</title>
        <authorList>
            <person name="Rider S.D.Jr."/>
            <person name="Morgan M.S."/>
            <person name="Arlian L.G."/>
        </authorList>
    </citation>
    <scope>NUCLEOTIDE SEQUENCE [LARGE SCALE GENOMIC DNA]</scope>
    <source>
        <strain evidence="4">Arlian Lab</strain>
    </source>
</reference>
<evidence type="ECO:0000313" key="4">
    <source>
        <dbReference type="EMBL" id="KPM04602.1"/>
    </source>
</evidence>
<dbReference type="CDD" id="cd01012">
    <property type="entry name" value="YcaC_related"/>
    <property type="match status" value="1"/>
</dbReference>
<accession>A0A132A0I5</accession>
<dbReference type="EMBL" id="JXLN01009547">
    <property type="protein sequence ID" value="KPM04602.1"/>
    <property type="molecule type" value="Genomic_DNA"/>
</dbReference>
<dbReference type="Proteomes" id="UP000070412">
    <property type="component" value="Unassembled WGS sequence"/>
</dbReference>
<dbReference type="VEuPathDB" id="VectorBase:SSCA007332"/>
<dbReference type="FunFam" id="3.40.50.850:FF:000001">
    <property type="entry name" value="Isochorismatase domain-containing protein 1"/>
    <property type="match status" value="1"/>
</dbReference>
<dbReference type="InterPro" id="IPR050993">
    <property type="entry name" value="Isochorismatase_domain"/>
</dbReference>
<dbReference type="InterPro" id="IPR036380">
    <property type="entry name" value="Isochorismatase-like_sf"/>
</dbReference>
<dbReference type="InterPro" id="IPR000868">
    <property type="entry name" value="Isochorismatase-like_dom"/>
</dbReference>
<keyword evidence="6" id="KW-1185">Reference proteome</keyword>
<dbReference type="PANTHER" id="PTHR14119">
    <property type="entry name" value="HYDROLASE"/>
    <property type="match status" value="1"/>
</dbReference>
<dbReference type="Gene3D" id="3.40.50.850">
    <property type="entry name" value="Isochorismatase-like"/>
    <property type="match status" value="1"/>
</dbReference>
<evidence type="ECO:0000313" key="6">
    <source>
        <dbReference type="Proteomes" id="UP000070412"/>
    </source>
</evidence>
<dbReference type="OrthoDB" id="269496at2759"/>
<gene>
    <name evidence="4" type="ORF">QR98_0030520</name>
    <name evidence="3" type="ORF">SSS_6137</name>
</gene>
<name>A0A132A0I5_SARSC</name>
<dbReference type="AlphaFoldDB" id="A0A132A0I5"/>
<dbReference type="SUPFAM" id="SSF52499">
    <property type="entry name" value="Isochorismatase-like hydrolases"/>
    <property type="match status" value="1"/>
</dbReference>
<dbReference type="Proteomes" id="UP000616769">
    <property type="component" value="Unassembled WGS sequence"/>
</dbReference>
<organism evidence="4 7">
    <name type="scientific">Sarcoptes scabiei</name>
    <name type="common">Itch mite</name>
    <name type="synonym">Acarus scabiei</name>
    <dbReference type="NCBI Taxonomy" id="52283"/>
    <lineage>
        <taxon>Eukaryota</taxon>
        <taxon>Metazoa</taxon>
        <taxon>Ecdysozoa</taxon>
        <taxon>Arthropoda</taxon>
        <taxon>Chelicerata</taxon>
        <taxon>Arachnida</taxon>
        <taxon>Acari</taxon>
        <taxon>Acariformes</taxon>
        <taxon>Sarcoptiformes</taxon>
        <taxon>Astigmata</taxon>
        <taxon>Psoroptidia</taxon>
        <taxon>Sarcoptoidea</taxon>
        <taxon>Sarcoptidae</taxon>
        <taxon>Sarcoptinae</taxon>
        <taxon>Sarcoptes</taxon>
    </lineage>
</organism>
<sequence length="205" mass="22688">MTLCKNVGLLLPKHSALFVCDLQEKFSASIKYFDAIVSVASRLLRAAKILEMPVIVTEQYPKGLGRTVKELGLDHYPDIEPIAKTQFSMMTENVLAMLKNNHPNVENIILCGIETHVCVQGTALQAIAANYNVHVVVDACSSRSMVDRMYAFDRMKQAGAWLTTSESVILGLVADSSHPKFRDVQKIILQIAPESGLIDFLVKKI</sequence>